<keyword evidence="1" id="KW-1133">Transmembrane helix</keyword>
<organism evidence="2 3">
    <name type="scientific">Diploptera punctata</name>
    <name type="common">Pacific beetle cockroach</name>
    <dbReference type="NCBI Taxonomy" id="6984"/>
    <lineage>
        <taxon>Eukaryota</taxon>
        <taxon>Metazoa</taxon>
        <taxon>Ecdysozoa</taxon>
        <taxon>Arthropoda</taxon>
        <taxon>Hexapoda</taxon>
        <taxon>Insecta</taxon>
        <taxon>Pterygota</taxon>
        <taxon>Neoptera</taxon>
        <taxon>Polyneoptera</taxon>
        <taxon>Dictyoptera</taxon>
        <taxon>Blattodea</taxon>
        <taxon>Blaberoidea</taxon>
        <taxon>Blaberidae</taxon>
        <taxon>Diplopterinae</taxon>
        <taxon>Diploptera</taxon>
    </lineage>
</organism>
<keyword evidence="1" id="KW-0472">Membrane</keyword>
<name>A0AAD8A5S9_DIPPU</name>
<evidence type="ECO:0000313" key="2">
    <source>
        <dbReference type="EMBL" id="KAJ9592999.1"/>
    </source>
</evidence>
<dbReference type="PANTHER" id="PTHR21879">
    <property type="entry name" value="FI03362P-RELATED-RELATED"/>
    <property type="match status" value="1"/>
</dbReference>
<protein>
    <submittedName>
        <fullName evidence="2">Uncharacterized protein</fullName>
    </submittedName>
</protein>
<dbReference type="Proteomes" id="UP001233999">
    <property type="component" value="Unassembled WGS sequence"/>
</dbReference>
<dbReference type="Pfam" id="PF07898">
    <property type="entry name" value="DUF1676"/>
    <property type="match status" value="1"/>
</dbReference>
<comment type="caution">
    <text evidence="2">The sequence shown here is derived from an EMBL/GenBank/DDBJ whole genome shotgun (WGS) entry which is preliminary data.</text>
</comment>
<keyword evidence="1" id="KW-0812">Transmembrane</keyword>
<dbReference type="InterPro" id="IPR012464">
    <property type="entry name" value="DUF1676"/>
</dbReference>
<dbReference type="EMBL" id="JASPKZ010003794">
    <property type="protein sequence ID" value="KAJ9592999.1"/>
    <property type="molecule type" value="Genomic_DNA"/>
</dbReference>
<feature type="transmembrane region" description="Helical" evidence="1">
    <location>
        <begin position="198"/>
        <end position="215"/>
    </location>
</feature>
<gene>
    <name evidence="2" type="ORF">L9F63_015369</name>
</gene>
<sequence>MRFSFVVSVDGYHGDVRKHVTSEGSINTRVFEFKSDIENEIFQNEVKGGCKNIMCMQLELLINVSKIVKENEYNLTRNLVLEKTPGSKIQAFITEKEMQRLKDPDKRGYGYVSALLMEKTLDILKSHTLKWSPIPEIAFRVFQDDGGNMDVALEMANRESRTFGGPRKRLMFLLMPLMYKMGVMTTMLGGLIVLTLKMLTIGVILLILAVTNAFSKFKHHGSPYHHGPTDIHVHVHADPHTQAYSGWHQEEHPAHYHHRRQWTAPPLAYYYDRPDRSIYSQYNVPGHYVTSDPSIYDHYKNPE</sequence>
<proteinExistence type="predicted"/>
<dbReference type="GO" id="GO:0016020">
    <property type="term" value="C:membrane"/>
    <property type="evidence" value="ECO:0007669"/>
    <property type="project" value="TreeGrafter"/>
</dbReference>
<evidence type="ECO:0000313" key="3">
    <source>
        <dbReference type="Proteomes" id="UP001233999"/>
    </source>
</evidence>
<keyword evidence="3" id="KW-1185">Reference proteome</keyword>
<evidence type="ECO:0000256" key="1">
    <source>
        <dbReference type="SAM" id="Phobius"/>
    </source>
</evidence>
<reference evidence="2" key="2">
    <citation type="submission" date="2023-05" db="EMBL/GenBank/DDBJ databases">
        <authorList>
            <person name="Fouks B."/>
        </authorList>
    </citation>
    <scope>NUCLEOTIDE SEQUENCE</scope>
    <source>
        <strain evidence="2">Stay&amp;Tobe</strain>
        <tissue evidence="2">Testes</tissue>
    </source>
</reference>
<reference evidence="2" key="1">
    <citation type="journal article" date="2023" name="IScience">
        <title>Live-bearing cockroach genome reveals convergent evolutionary mechanisms linked to viviparity in insects and beyond.</title>
        <authorList>
            <person name="Fouks B."/>
            <person name="Harrison M.C."/>
            <person name="Mikhailova A.A."/>
            <person name="Marchal E."/>
            <person name="English S."/>
            <person name="Carruthers M."/>
            <person name="Jennings E.C."/>
            <person name="Chiamaka E.L."/>
            <person name="Frigard R.A."/>
            <person name="Pippel M."/>
            <person name="Attardo G.M."/>
            <person name="Benoit J.B."/>
            <person name="Bornberg-Bauer E."/>
            <person name="Tobe S.S."/>
        </authorList>
    </citation>
    <scope>NUCLEOTIDE SEQUENCE</scope>
    <source>
        <strain evidence="2">Stay&amp;Tobe</strain>
    </source>
</reference>
<accession>A0AAD8A5S9</accession>
<dbReference type="AlphaFoldDB" id="A0AAD8A5S9"/>